<proteinExistence type="predicted"/>
<protein>
    <submittedName>
        <fullName evidence="1">Uncharacterized protein</fullName>
    </submittedName>
</protein>
<gene>
    <name evidence="1" type="ORF">LOY88_005335</name>
</gene>
<comment type="caution">
    <text evidence="1">The sequence shown here is derived from an EMBL/GenBank/DDBJ whole genome shotgun (WGS) entry which is preliminary data.</text>
</comment>
<dbReference type="EMBL" id="JALBCA010000092">
    <property type="protein sequence ID" value="KAI2383367.1"/>
    <property type="molecule type" value="Genomic_DNA"/>
</dbReference>
<sequence>MGAEDKPVRANNIPRDALLITVWVFFAVATMLLIFRYAIRLWLHRRLFWDDIFVAIAYVCLVAHNTLLTMVAPSIYLLLRTYAGASRPPDFFDQITYLVVLMFASNMFFVGCLYFVKASLLALLWRLFRNLPSFRKLWWAVTSITALIAVITAIVPVIACSDLKAFACTNPAAIHRGLVAVRFTAATDILTDLMIMALPVAFILNSYLPAPQKVGLVGLFMLGFMVITMSIVRIVVNDNHSKHPPPSWLLFWSAMEGTVAVMASCFASFKSLFTLRKRPSAYNGDSYIHSKSKSGLSEGDLALRSRHRFERSVQIPKNELNTVVVSAEPGANKWNDTDSREEILQRTEFEVRYENASTEQTSAAATGK</sequence>
<accession>A0ACB8UQY3</accession>
<evidence type="ECO:0000313" key="1">
    <source>
        <dbReference type="EMBL" id="KAI2383367.1"/>
    </source>
</evidence>
<reference evidence="1" key="1">
    <citation type="journal article" date="2022" name="bioRxiv">
        <title>Population genetic analysis of Ophidiomyces ophidiicola, the causative agent of snake fungal disease, indicates recent introductions to the USA.</title>
        <authorList>
            <person name="Ladner J.T."/>
            <person name="Palmer J.M."/>
            <person name="Ettinger C.L."/>
            <person name="Stajich J.E."/>
            <person name="Farrell T.M."/>
            <person name="Glorioso B.M."/>
            <person name="Lawson B."/>
            <person name="Price S.J."/>
            <person name="Stengle A.G."/>
            <person name="Grear D.A."/>
            <person name="Lorch J.M."/>
        </authorList>
    </citation>
    <scope>NUCLEOTIDE SEQUENCE</scope>
    <source>
        <strain evidence="1">NWHC 24266-5</strain>
    </source>
</reference>
<organism evidence="1">
    <name type="scientific">Ophidiomyces ophidiicola</name>
    <dbReference type="NCBI Taxonomy" id="1387563"/>
    <lineage>
        <taxon>Eukaryota</taxon>
        <taxon>Fungi</taxon>
        <taxon>Dikarya</taxon>
        <taxon>Ascomycota</taxon>
        <taxon>Pezizomycotina</taxon>
        <taxon>Eurotiomycetes</taxon>
        <taxon>Eurotiomycetidae</taxon>
        <taxon>Onygenales</taxon>
        <taxon>Onygenaceae</taxon>
        <taxon>Ophidiomyces</taxon>
    </lineage>
</organism>
<name>A0ACB8UQY3_9EURO</name>